<dbReference type="EMBL" id="JAAVUN010000013">
    <property type="protein sequence ID" value="NKE09891.1"/>
    <property type="molecule type" value="Genomic_DNA"/>
</dbReference>
<feature type="transmembrane region" description="Helical" evidence="7">
    <location>
        <begin position="417"/>
        <end position="442"/>
    </location>
</feature>
<evidence type="ECO:0000256" key="6">
    <source>
        <dbReference type="SAM" id="MobiDB-lite"/>
    </source>
</evidence>
<feature type="transmembrane region" description="Helical" evidence="7">
    <location>
        <begin position="215"/>
        <end position="237"/>
    </location>
</feature>
<comment type="similarity">
    <text evidence="2">Belongs to the multi antimicrobial extrusion (MATE) (TC 2.A.66.1) family.</text>
</comment>
<keyword evidence="3 7" id="KW-0812">Transmembrane</keyword>
<sequence length="479" mass="49872">MSCIRPWQGHHHGTGGPVARRRSAAAGRRPVRRDGLNRQILALAVPAFGALIAEPLFLLADTVIVSHLGTDPLAGVALASAVIQTAVGLMVFLAYSTTPAVAKHVGAGRMAQALAVGRDGLWLGAVLGVLLAGLGAAVGRPLLSATGGSGQVLEQAVTYLHWSLIGIPAMLLVTAGMGVLRGLQDTRTPLVIAMAGAVFNVGANVALVYGAGMGVAGAALGTSITQWLMAFTFMVLLARKAAHHDVGVGTTARRLTALMGVGSWLMLRTVSLRVALMLTVVVVTAQGAHNLAAYQLVMTIFNVMAYALDALAIAAQALVGKETGARDLRAPGAAGQEERDQVKQLMRRILVFGLWFGVVTGLVVGLVLPWTAPLLTPDAQVQRLFAAALVVVAVGQPLASWVFVLDGVLIGAGDARYLALAGVINLVVYLPLLLVVHLASLAQMPGLIWLWVAYAFGYIGARAVTLGVRVRGDRWLLNA</sequence>
<feature type="transmembrane region" description="Helical" evidence="7">
    <location>
        <begin position="190"/>
        <end position="209"/>
    </location>
</feature>
<dbReference type="GO" id="GO:0015297">
    <property type="term" value="F:antiporter activity"/>
    <property type="evidence" value="ECO:0007669"/>
    <property type="project" value="InterPro"/>
</dbReference>
<keyword evidence="4 7" id="KW-1133">Transmembrane helix</keyword>
<organism evidence="8 9">
    <name type="scientific">Kocuria subflava</name>
    <dbReference type="NCBI Taxonomy" id="1736139"/>
    <lineage>
        <taxon>Bacteria</taxon>
        <taxon>Bacillati</taxon>
        <taxon>Actinomycetota</taxon>
        <taxon>Actinomycetes</taxon>
        <taxon>Micrococcales</taxon>
        <taxon>Micrococcaceae</taxon>
        <taxon>Kocuria</taxon>
    </lineage>
</organism>
<name>A0A846U563_9MICC</name>
<dbReference type="PANTHER" id="PTHR42893">
    <property type="entry name" value="PROTEIN DETOXIFICATION 44, CHLOROPLASTIC-RELATED"/>
    <property type="match status" value="1"/>
</dbReference>
<gene>
    <name evidence="8" type="ORF">GTW58_08065</name>
</gene>
<feature type="transmembrane region" description="Helical" evidence="7">
    <location>
        <begin position="258"/>
        <end position="285"/>
    </location>
</feature>
<feature type="compositionally biased region" description="Basic residues" evidence="6">
    <location>
        <begin position="8"/>
        <end position="23"/>
    </location>
</feature>
<dbReference type="NCBIfam" id="TIGR00797">
    <property type="entry name" value="matE"/>
    <property type="match status" value="1"/>
</dbReference>
<dbReference type="InterPro" id="IPR002528">
    <property type="entry name" value="MATE_fam"/>
</dbReference>
<dbReference type="InterPro" id="IPR044644">
    <property type="entry name" value="DinF-like"/>
</dbReference>
<feature type="region of interest" description="Disordered" evidence="6">
    <location>
        <begin position="1"/>
        <end position="30"/>
    </location>
</feature>
<evidence type="ECO:0000256" key="7">
    <source>
        <dbReference type="SAM" id="Phobius"/>
    </source>
</evidence>
<accession>A0A846U563</accession>
<evidence type="ECO:0000313" key="8">
    <source>
        <dbReference type="EMBL" id="NKE09891.1"/>
    </source>
</evidence>
<feature type="transmembrane region" description="Helical" evidence="7">
    <location>
        <begin position="349"/>
        <end position="372"/>
    </location>
</feature>
<feature type="transmembrane region" description="Helical" evidence="7">
    <location>
        <begin position="291"/>
        <end position="319"/>
    </location>
</feature>
<evidence type="ECO:0000313" key="9">
    <source>
        <dbReference type="Proteomes" id="UP000521379"/>
    </source>
</evidence>
<comment type="caution">
    <text evidence="8">The sequence shown here is derived from an EMBL/GenBank/DDBJ whole genome shotgun (WGS) entry which is preliminary data.</text>
</comment>
<reference evidence="8 9" key="1">
    <citation type="submission" date="2020-02" db="EMBL/GenBank/DDBJ databases">
        <authorList>
            <person name="Sun Q."/>
        </authorList>
    </citation>
    <scope>NUCLEOTIDE SEQUENCE [LARGE SCALE GENOMIC DNA]</scope>
    <source>
        <strain evidence="8 9">YIM 13062</strain>
    </source>
</reference>
<evidence type="ECO:0000256" key="4">
    <source>
        <dbReference type="ARBA" id="ARBA00022989"/>
    </source>
</evidence>
<comment type="subcellular location">
    <subcellularLocation>
        <location evidence="1">Membrane</location>
        <topology evidence="1">Multi-pass membrane protein</topology>
    </subcellularLocation>
</comment>
<evidence type="ECO:0000256" key="3">
    <source>
        <dbReference type="ARBA" id="ARBA00022692"/>
    </source>
</evidence>
<keyword evidence="5 7" id="KW-0472">Membrane</keyword>
<dbReference type="RefSeq" id="WP_119932939.1">
    <property type="nucleotide sequence ID" value="NZ_JAAVUN010000013.1"/>
</dbReference>
<feature type="transmembrane region" description="Helical" evidence="7">
    <location>
        <begin position="384"/>
        <end position="405"/>
    </location>
</feature>
<dbReference type="PANTHER" id="PTHR42893:SF46">
    <property type="entry name" value="PROTEIN DETOXIFICATION 44, CHLOROPLASTIC"/>
    <property type="match status" value="1"/>
</dbReference>
<feature type="transmembrane region" description="Helical" evidence="7">
    <location>
        <begin position="72"/>
        <end position="95"/>
    </location>
</feature>
<feature type="transmembrane region" description="Helical" evidence="7">
    <location>
        <begin position="40"/>
        <end position="60"/>
    </location>
</feature>
<dbReference type="GO" id="GO:0042910">
    <property type="term" value="F:xenobiotic transmembrane transporter activity"/>
    <property type="evidence" value="ECO:0007669"/>
    <property type="project" value="InterPro"/>
</dbReference>
<evidence type="ECO:0000256" key="1">
    <source>
        <dbReference type="ARBA" id="ARBA00004141"/>
    </source>
</evidence>
<keyword evidence="9" id="KW-1185">Reference proteome</keyword>
<evidence type="ECO:0000256" key="5">
    <source>
        <dbReference type="ARBA" id="ARBA00023136"/>
    </source>
</evidence>
<feature type="transmembrane region" description="Helical" evidence="7">
    <location>
        <begin position="448"/>
        <end position="468"/>
    </location>
</feature>
<dbReference type="GO" id="GO:0005886">
    <property type="term" value="C:plasma membrane"/>
    <property type="evidence" value="ECO:0007669"/>
    <property type="project" value="TreeGrafter"/>
</dbReference>
<feature type="transmembrane region" description="Helical" evidence="7">
    <location>
        <begin position="120"/>
        <end position="139"/>
    </location>
</feature>
<dbReference type="Pfam" id="PF01554">
    <property type="entry name" value="MatE"/>
    <property type="match status" value="2"/>
</dbReference>
<proteinExistence type="inferred from homology"/>
<evidence type="ECO:0000256" key="2">
    <source>
        <dbReference type="ARBA" id="ARBA00010199"/>
    </source>
</evidence>
<feature type="transmembrane region" description="Helical" evidence="7">
    <location>
        <begin position="159"/>
        <end position="183"/>
    </location>
</feature>
<protein>
    <submittedName>
        <fullName evidence="8">MATE family efflux transporter</fullName>
    </submittedName>
</protein>
<dbReference type="AlphaFoldDB" id="A0A846U563"/>
<dbReference type="Proteomes" id="UP000521379">
    <property type="component" value="Unassembled WGS sequence"/>
</dbReference>